<feature type="compositionally biased region" description="Basic and acidic residues" evidence="1">
    <location>
        <begin position="1"/>
        <end position="16"/>
    </location>
</feature>
<evidence type="ECO:0000313" key="3">
    <source>
        <dbReference type="Proteomes" id="UP000287651"/>
    </source>
</evidence>
<feature type="non-terminal residue" evidence="2">
    <location>
        <position position="1"/>
    </location>
</feature>
<reference evidence="2 3" key="1">
    <citation type="journal article" date="2014" name="Agronomy (Basel)">
        <title>A Draft Genome Sequence for Ensete ventricosum, the Drought-Tolerant Tree Against Hunger.</title>
        <authorList>
            <person name="Harrison J."/>
            <person name="Moore K.A."/>
            <person name="Paszkiewicz K."/>
            <person name="Jones T."/>
            <person name="Grant M."/>
            <person name="Ambacheew D."/>
            <person name="Muzemil S."/>
            <person name="Studholme D.J."/>
        </authorList>
    </citation>
    <scope>NUCLEOTIDE SEQUENCE [LARGE SCALE GENOMIC DNA]</scope>
</reference>
<evidence type="ECO:0000256" key="1">
    <source>
        <dbReference type="SAM" id="MobiDB-lite"/>
    </source>
</evidence>
<sequence>APSPRAERLPASEKKQPRARTARGQGHSVQSGLLHNPKVCHVQSNDFLVFCSYLKGHLELHTLLSSGYAEDQYEIPKKLHHHKMHSVA</sequence>
<organism evidence="2 3">
    <name type="scientific">Ensete ventricosum</name>
    <name type="common">Abyssinian banana</name>
    <name type="synonym">Musa ensete</name>
    <dbReference type="NCBI Taxonomy" id="4639"/>
    <lineage>
        <taxon>Eukaryota</taxon>
        <taxon>Viridiplantae</taxon>
        <taxon>Streptophyta</taxon>
        <taxon>Embryophyta</taxon>
        <taxon>Tracheophyta</taxon>
        <taxon>Spermatophyta</taxon>
        <taxon>Magnoliopsida</taxon>
        <taxon>Liliopsida</taxon>
        <taxon>Zingiberales</taxon>
        <taxon>Musaceae</taxon>
        <taxon>Ensete</taxon>
    </lineage>
</organism>
<dbReference type="AlphaFoldDB" id="A0A426XF97"/>
<proteinExistence type="predicted"/>
<comment type="caution">
    <text evidence="2">The sequence shown here is derived from an EMBL/GenBank/DDBJ whole genome shotgun (WGS) entry which is preliminary data.</text>
</comment>
<feature type="region of interest" description="Disordered" evidence="1">
    <location>
        <begin position="1"/>
        <end position="32"/>
    </location>
</feature>
<name>A0A426XF97_ENSVE</name>
<dbReference type="EMBL" id="AMZH03021497">
    <property type="protein sequence ID" value="RRT38142.1"/>
    <property type="molecule type" value="Genomic_DNA"/>
</dbReference>
<gene>
    <name evidence="2" type="ORF">B296_00046782</name>
</gene>
<protein>
    <submittedName>
        <fullName evidence="2">Uncharacterized protein</fullName>
    </submittedName>
</protein>
<evidence type="ECO:0000313" key="2">
    <source>
        <dbReference type="EMBL" id="RRT38142.1"/>
    </source>
</evidence>
<accession>A0A426XF97</accession>
<dbReference type="Proteomes" id="UP000287651">
    <property type="component" value="Unassembled WGS sequence"/>
</dbReference>